<dbReference type="RefSeq" id="WP_081899594.1">
    <property type="nucleotide sequence ID" value="NZ_JAKETQ010000001.1"/>
</dbReference>
<keyword evidence="3" id="KW-1185">Reference proteome</keyword>
<keyword evidence="1" id="KW-0472">Membrane</keyword>
<evidence type="ECO:0000256" key="1">
    <source>
        <dbReference type="SAM" id="Phobius"/>
    </source>
</evidence>
<sequence length="142" mass="15112">MDLLFDIILWLHFTAFVVGGANVVTMPFLVARMHAASPETRQALCSIAKALSRAGRGAMVVLLITGPILMWQRYGGLSGASVWFWVKMALIVLMLVSIIAAGITFKRAEAGDDAALETAETAGRIAAVAFLGVLLSAVFAFN</sequence>
<dbReference type="AlphaFoldDB" id="A0AA41UGU6"/>
<feature type="transmembrane region" description="Helical" evidence="1">
    <location>
        <begin position="7"/>
        <end position="30"/>
    </location>
</feature>
<accession>A0AA41UGU6</accession>
<feature type="transmembrane region" description="Helical" evidence="1">
    <location>
        <begin position="82"/>
        <end position="105"/>
    </location>
</feature>
<proteinExistence type="predicted"/>
<gene>
    <name evidence="2" type="ORF">ML536_12960</name>
</gene>
<dbReference type="Proteomes" id="UP001156140">
    <property type="component" value="Unassembled WGS sequence"/>
</dbReference>
<evidence type="ECO:0000313" key="2">
    <source>
        <dbReference type="EMBL" id="MCI0127736.1"/>
    </source>
</evidence>
<protein>
    <submittedName>
        <fullName evidence="2">CopD family protein</fullName>
    </submittedName>
</protein>
<name>A0AA41UGU6_9HYPH</name>
<evidence type="ECO:0000313" key="3">
    <source>
        <dbReference type="Proteomes" id="UP001156140"/>
    </source>
</evidence>
<organism evidence="2 3">
    <name type="scientific">Paradevosia shaoguanensis</name>
    <dbReference type="NCBI Taxonomy" id="1335043"/>
    <lineage>
        <taxon>Bacteria</taxon>
        <taxon>Pseudomonadati</taxon>
        <taxon>Pseudomonadota</taxon>
        <taxon>Alphaproteobacteria</taxon>
        <taxon>Hyphomicrobiales</taxon>
        <taxon>Devosiaceae</taxon>
        <taxon>Paradevosia</taxon>
    </lineage>
</organism>
<dbReference type="EMBL" id="JALAZD010000001">
    <property type="protein sequence ID" value="MCI0127736.1"/>
    <property type="molecule type" value="Genomic_DNA"/>
</dbReference>
<feature type="transmembrane region" description="Helical" evidence="1">
    <location>
        <begin position="50"/>
        <end position="70"/>
    </location>
</feature>
<keyword evidence="1" id="KW-0812">Transmembrane</keyword>
<reference evidence="2" key="1">
    <citation type="submission" date="2022-03" db="EMBL/GenBank/DDBJ databases">
        <title>The complete genome sequence of a Methyloterrigena soli.</title>
        <authorList>
            <person name="Zi Z."/>
        </authorList>
    </citation>
    <scope>NUCLEOTIDE SEQUENCE</scope>
    <source>
        <strain evidence="2">M48</strain>
    </source>
</reference>
<feature type="transmembrane region" description="Helical" evidence="1">
    <location>
        <begin position="125"/>
        <end position="141"/>
    </location>
</feature>
<keyword evidence="1" id="KW-1133">Transmembrane helix</keyword>
<comment type="caution">
    <text evidence="2">The sequence shown here is derived from an EMBL/GenBank/DDBJ whole genome shotgun (WGS) entry which is preliminary data.</text>
</comment>